<dbReference type="Proteomes" id="UP001199296">
    <property type="component" value="Unassembled WGS sequence"/>
</dbReference>
<dbReference type="AlphaFoldDB" id="A0AAW4X0J6"/>
<organism evidence="1 2">
    <name type="scientific">Halanaerobium polyolivorans</name>
    <dbReference type="NCBI Taxonomy" id="2886943"/>
    <lineage>
        <taxon>Bacteria</taxon>
        <taxon>Bacillati</taxon>
        <taxon>Bacillota</taxon>
        <taxon>Clostridia</taxon>
        <taxon>Halanaerobiales</taxon>
        <taxon>Halanaerobiaceae</taxon>
        <taxon>Halanaerobium</taxon>
    </lineage>
</organism>
<dbReference type="RefSeq" id="WP_229345949.1">
    <property type="nucleotide sequence ID" value="NZ_JAJFAT010000010.1"/>
</dbReference>
<gene>
    <name evidence="1" type="ORF">LJ207_08280</name>
</gene>
<evidence type="ECO:0000313" key="1">
    <source>
        <dbReference type="EMBL" id="MCC3145318.1"/>
    </source>
</evidence>
<proteinExistence type="predicted"/>
<accession>A0AAW4X0J6</accession>
<protein>
    <submittedName>
        <fullName evidence="1">DUF6092 family protein</fullName>
    </submittedName>
</protein>
<dbReference type="InterPro" id="IPR046074">
    <property type="entry name" value="DUF6092"/>
</dbReference>
<keyword evidence="2" id="KW-1185">Reference proteome</keyword>
<reference evidence="1 2" key="1">
    <citation type="submission" date="2021-10" db="EMBL/GenBank/DDBJ databases">
        <authorList>
            <person name="Grouzdev D.S."/>
            <person name="Pantiukh K.S."/>
            <person name="Krutkina M.S."/>
        </authorList>
    </citation>
    <scope>NUCLEOTIDE SEQUENCE [LARGE SCALE GENOMIC DNA]</scope>
    <source>
        <strain evidence="1 2">Z-7514</strain>
    </source>
</reference>
<dbReference type="Pfam" id="PF19585">
    <property type="entry name" value="DUF6092"/>
    <property type="match status" value="1"/>
</dbReference>
<sequence>MSELSQKEVLKLISHMTSSARGLIYEPKSYGPFRLIDSIIKLYQTLEEADVIKENGETDFDEIISELEAVKRDCLEEDCQEDCAEKLDAIINKLVVELNKEI</sequence>
<dbReference type="EMBL" id="JAJFAT010000010">
    <property type="protein sequence ID" value="MCC3145318.1"/>
    <property type="molecule type" value="Genomic_DNA"/>
</dbReference>
<comment type="caution">
    <text evidence="1">The sequence shown here is derived from an EMBL/GenBank/DDBJ whole genome shotgun (WGS) entry which is preliminary data.</text>
</comment>
<evidence type="ECO:0000313" key="2">
    <source>
        <dbReference type="Proteomes" id="UP001199296"/>
    </source>
</evidence>
<name>A0AAW4X0J6_9FIRM</name>